<evidence type="ECO:0000313" key="4">
    <source>
        <dbReference type="Proteomes" id="UP000754226"/>
    </source>
</evidence>
<organism evidence="3 4">
    <name type="scientific">Acidaminococcus intestini</name>
    <dbReference type="NCBI Taxonomy" id="187327"/>
    <lineage>
        <taxon>Bacteria</taxon>
        <taxon>Bacillati</taxon>
        <taxon>Bacillota</taxon>
        <taxon>Negativicutes</taxon>
        <taxon>Acidaminococcales</taxon>
        <taxon>Acidaminococcaceae</taxon>
        <taxon>Acidaminococcus</taxon>
    </lineage>
</organism>
<evidence type="ECO:0000256" key="1">
    <source>
        <dbReference type="SAM" id="SignalP"/>
    </source>
</evidence>
<proteinExistence type="predicted"/>
<reference evidence="3" key="1">
    <citation type="submission" date="2021-02" db="EMBL/GenBank/DDBJ databases">
        <title>Infant gut strain persistence is associated with maternal origin, phylogeny, and functional potential including surface adhesion and iron acquisition.</title>
        <authorList>
            <person name="Lou Y.C."/>
        </authorList>
    </citation>
    <scope>NUCLEOTIDE SEQUENCE</scope>
    <source>
        <strain evidence="3">L3_106_000M1_dasL3_106_000M1_concoct_15</strain>
    </source>
</reference>
<dbReference type="Pfam" id="PF05580">
    <property type="entry name" value="Peptidase_S55"/>
    <property type="match status" value="1"/>
</dbReference>
<feature type="chain" id="PRO_5038026407" description="Peptidase S55 domain-containing protein" evidence="1">
    <location>
        <begin position="26"/>
        <end position="571"/>
    </location>
</feature>
<dbReference type="Proteomes" id="UP000754226">
    <property type="component" value="Unassembled WGS sequence"/>
</dbReference>
<name>A0A943EJ45_9FIRM</name>
<dbReference type="PROSITE" id="PS51494">
    <property type="entry name" value="SPOIVB"/>
    <property type="match status" value="1"/>
</dbReference>
<gene>
    <name evidence="3" type="ORF">KHX13_00915</name>
</gene>
<feature type="domain" description="Peptidase S55" evidence="2">
    <location>
        <begin position="1"/>
        <end position="142"/>
    </location>
</feature>
<protein>
    <recommendedName>
        <fullName evidence="2">Peptidase S55 domain-containing protein</fullName>
    </recommendedName>
</protein>
<feature type="signal peptide" evidence="1">
    <location>
        <begin position="1"/>
        <end position="25"/>
    </location>
</feature>
<dbReference type="AlphaFoldDB" id="A0A943EJ45"/>
<dbReference type="SUPFAM" id="SSF50494">
    <property type="entry name" value="Trypsin-like serine proteases"/>
    <property type="match status" value="1"/>
</dbReference>
<accession>A0A943EJ45</accession>
<dbReference type="InterPro" id="IPR008763">
    <property type="entry name" value="Peptidase_S55"/>
</dbReference>
<evidence type="ECO:0000313" key="3">
    <source>
        <dbReference type="EMBL" id="MBS5518897.1"/>
    </source>
</evidence>
<sequence>MLRFLKRMGLMVSLVWMMLISVASANVPTIAVEELRPGMTGYGKTVFQGTKIETFDVEVLGVTGSETGGYSILIRASGDNLRKNGGISQGMSGSPVYIDGRLAGAVAYGQAFSDPNYCFLTPINQMLDMLQEPDPRPSVFEGLTAKNTPLMVSGFTEDGLLHLNENLKPFGLTSYAVPTGADALSGVGLEPGSSVGVSLVRGDMNIGAIGTVTWVGDDGHILAFGHPFMQHGKSDYFMTNAYIYAAVPNIQSAFKVGSLGDTLGRITEDRLSGVAGKLGENAKIIPMYVSVTDMDRGLHQSTNVQLVTDEDLVPTLVDGVAYNAVSLAKDRKGGGTSRIRFTVTAQGEKEGPIRLRRENMFYSSKDIGKVTNSELNIALDMLMNNRFDTVKIFDVNVDVETSAQCEVAELVSASFPNQPVVQGGNLPIRLTFKPYRAKEFTRTIHFKVPDKQKPGPMNLIVRSGNATQWLQNALSRRNQQNAGDEQMAGSMANAQREFKDFLSDFNSMDANNEIVVDLAQNLDSVEAKDGDAQSFASGVSTLLKGSPNKQKYTMDFIISGETAITVQVKKR</sequence>
<evidence type="ECO:0000259" key="2">
    <source>
        <dbReference type="PROSITE" id="PS51494"/>
    </source>
</evidence>
<comment type="caution">
    <text evidence="3">The sequence shown here is derived from an EMBL/GenBank/DDBJ whole genome shotgun (WGS) entry which is preliminary data.</text>
</comment>
<keyword evidence="1" id="KW-0732">Signal</keyword>
<dbReference type="EMBL" id="JAGZCZ010000001">
    <property type="protein sequence ID" value="MBS5518897.1"/>
    <property type="molecule type" value="Genomic_DNA"/>
</dbReference>
<dbReference type="InterPro" id="IPR009003">
    <property type="entry name" value="Peptidase_S1_PA"/>
</dbReference>
<dbReference type="RefSeq" id="WP_296359666.1">
    <property type="nucleotide sequence ID" value="NZ_CATWGP010000001.1"/>
</dbReference>